<feature type="region of interest" description="Disordered" evidence="1">
    <location>
        <begin position="33"/>
        <end position="80"/>
    </location>
</feature>
<proteinExistence type="predicted"/>
<name>A0A9W7T4L6_TRIRA</name>
<evidence type="ECO:0000313" key="3">
    <source>
        <dbReference type="Proteomes" id="UP001059041"/>
    </source>
</evidence>
<protein>
    <submittedName>
        <fullName evidence="2">Uncharacterized protein</fullName>
    </submittedName>
</protein>
<evidence type="ECO:0000256" key="1">
    <source>
        <dbReference type="SAM" id="MobiDB-lite"/>
    </source>
</evidence>
<comment type="caution">
    <text evidence="2">The sequence shown here is derived from an EMBL/GenBank/DDBJ whole genome shotgun (WGS) entry which is preliminary data.</text>
</comment>
<gene>
    <name evidence="2" type="ORF">IRJ41_009911</name>
</gene>
<dbReference type="Proteomes" id="UP001059041">
    <property type="component" value="Unassembled WGS sequence"/>
</dbReference>
<evidence type="ECO:0000313" key="2">
    <source>
        <dbReference type="EMBL" id="KAI7790535.1"/>
    </source>
</evidence>
<organism evidence="2 3">
    <name type="scientific">Triplophysa rosa</name>
    <name type="common">Cave loach</name>
    <dbReference type="NCBI Taxonomy" id="992332"/>
    <lineage>
        <taxon>Eukaryota</taxon>
        <taxon>Metazoa</taxon>
        <taxon>Chordata</taxon>
        <taxon>Craniata</taxon>
        <taxon>Vertebrata</taxon>
        <taxon>Euteleostomi</taxon>
        <taxon>Actinopterygii</taxon>
        <taxon>Neopterygii</taxon>
        <taxon>Teleostei</taxon>
        <taxon>Ostariophysi</taxon>
        <taxon>Cypriniformes</taxon>
        <taxon>Nemacheilidae</taxon>
        <taxon>Triplophysa</taxon>
    </lineage>
</organism>
<keyword evidence="3" id="KW-1185">Reference proteome</keyword>
<accession>A0A9W7T4L6</accession>
<feature type="non-terminal residue" evidence="2">
    <location>
        <position position="1"/>
    </location>
</feature>
<feature type="compositionally biased region" description="Low complexity" evidence="1">
    <location>
        <begin position="63"/>
        <end position="80"/>
    </location>
</feature>
<dbReference type="AlphaFoldDB" id="A0A9W7T4L6"/>
<reference evidence="2" key="1">
    <citation type="submission" date="2021-02" db="EMBL/GenBank/DDBJ databases">
        <title>Comparative genomics reveals that relaxation of natural selection precedes convergent phenotypic evolution of cavefish.</title>
        <authorList>
            <person name="Peng Z."/>
        </authorList>
    </citation>
    <scope>NUCLEOTIDE SEQUENCE</scope>
    <source>
        <tissue evidence="2">Muscle</tissue>
    </source>
</reference>
<feature type="non-terminal residue" evidence="2">
    <location>
        <position position="80"/>
    </location>
</feature>
<dbReference type="EMBL" id="JAFHDT010000089">
    <property type="protein sequence ID" value="KAI7790535.1"/>
    <property type="molecule type" value="Genomic_DNA"/>
</dbReference>
<sequence>SRSPISVVALAAEGRGYANLRLLFDPPEVFGIPVGDTSRDFAKPRPPRHIPPPPDSGRGPIRPAASSPLLESRLPPSGIP</sequence>